<dbReference type="InterPro" id="IPR050739">
    <property type="entry name" value="MFP"/>
</dbReference>
<dbReference type="PANTHER" id="PTHR30386">
    <property type="entry name" value="MEMBRANE FUSION SUBUNIT OF EMRAB-TOLC MULTIDRUG EFFLUX PUMP"/>
    <property type="match status" value="1"/>
</dbReference>
<protein>
    <recommendedName>
        <fullName evidence="2">AprE-like beta-barrel domain-containing protein</fullName>
    </recommendedName>
</protein>
<dbReference type="InterPro" id="IPR011053">
    <property type="entry name" value="Single_hybrid_motif"/>
</dbReference>
<evidence type="ECO:0000256" key="1">
    <source>
        <dbReference type="SAM" id="Coils"/>
    </source>
</evidence>
<dbReference type="Proteomes" id="UP000002274">
    <property type="component" value="Chromosome"/>
</dbReference>
<dbReference type="PANTHER" id="PTHR30386:SF28">
    <property type="entry name" value="EXPORTED PROTEIN"/>
    <property type="match status" value="1"/>
</dbReference>
<dbReference type="SUPFAM" id="SSF51230">
    <property type="entry name" value="Single hybrid motif"/>
    <property type="match status" value="1"/>
</dbReference>
<dbReference type="Gene3D" id="2.40.30.170">
    <property type="match status" value="1"/>
</dbReference>
<organism evidence="3 4">
    <name type="scientific">Prochlorococcus marinus (strain MIT 9303)</name>
    <dbReference type="NCBI Taxonomy" id="59922"/>
    <lineage>
        <taxon>Bacteria</taxon>
        <taxon>Bacillati</taxon>
        <taxon>Cyanobacteriota</taxon>
        <taxon>Cyanophyceae</taxon>
        <taxon>Synechococcales</taxon>
        <taxon>Prochlorococcaceae</taxon>
        <taxon>Prochlorococcus</taxon>
    </lineage>
</organism>
<dbReference type="Pfam" id="PF26002">
    <property type="entry name" value="Beta-barrel_AprE"/>
    <property type="match status" value="1"/>
</dbReference>
<gene>
    <name evidence="3" type="ordered locus">P9303_01311</name>
</gene>
<evidence type="ECO:0000313" key="3">
    <source>
        <dbReference type="EMBL" id="ABM76886.1"/>
    </source>
</evidence>
<dbReference type="RefSeq" id="WP_011824817.1">
    <property type="nucleotide sequence ID" value="NC_008820.1"/>
</dbReference>
<name>A2C5X6_PROM3</name>
<dbReference type="KEGG" id="pmf:P9303_01311"/>
<evidence type="ECO:0000259" key="2">
    <source>
        <dbReference type="Pfam" id="PF26002"/>
    </source>
</evidence>
<dbReference type="HOGENOM" id="CLU_023976_0_0_3"/>
<sequence length="347" mass="39160">MVRQTSKWGQIFLLSLVGLGATALATAYIYRLDEVITVQGRLVPQSGGVAIKSPLNGQLADVLVKNGQRVEKDQILLIFDVKDAKLREQTISQKLKLEQKRLKDQLLNNTQQQETTKRYILLTDKILGKLRPLEASGAISELQVLKEANQLETQRDQLKQQETQRETIINESLSRNTDLQGQLNQMRNQLRYEFVRAPISGVVFDLEPDNDRYVAQKAEELVKIVPSGGLRGEVNITNKDIGFVQTGQSVKVRVDSFPYTEYGQISGEVSHIGADALPPTQLIPFYHFPVDLKLESSELKARDDTPIKLQAGMTITTTLKLRDRRLIELLSDIFSNRSDGLKRLRQP</sequence>
<keyword evidence="1" id="KW-0175">Coiled coil</keyword>
<proteinExistence type="predicted"/>
<dbReference type="AlphaFoldDB" id="A2C5X6"/>
<dbReference type="STRING" id="59922.P9303_01311"/>
<feature type="coiled-coil region" evidence="1">
    <location>
        <begin position="141"/>
        <end position="189"/>
    </location>
</feature>
<evidence type="ECO:0000313" key="4">
    <source>
        <dbReference type="Proteomes" id="UP000002274"/>
    </source>
</evidence>
<feature type="domain" description="AprE-like beta-barrel" evidence="2">
    <location>
        <begin position="233"/>
        <end position="320"/>
    </location>
</feature>
<reference evidence="3 4" key="1">
    <citation type="journal article" date="2007" name="PLoS Genet.">
        <title>Patterns and implications of gene gain and loss in the evolution of Prochlorococcus.</title>
        <authorList>
            <person name="Kettler G.C."/>
            <person name="Martiny A.C."/>
            <person name="Huang K."/>
            <person name="Zucker J."/>
            <person name="Coleman M.L."/>
            <person name="Rodrigue S."/>
            <person name="Chen F."/>
            <person name="Lapidus A."/>
            <person name="Ferriera S."/>
            <person name="Johnson J."/>
            <person name="Steglich C."/>
            <person name="Church G.M."/>
            <person name="Richardson P."/>
            <person name="Chisholm S.W."/>
        </authorList>
    </citation>
    <scope>NUCLEOTIDE SEQUENCE [LARGE SCALE GENOMIC DNA]</scope>
    <source>
        <strain evidence="3 4">MIT 9303</strain>
    </source>
</reference>
<dbReference type="EMBL" id="CP000554">
    <property type="protein sequence ID" value="ABM76886.1"/>
    <property type="molecule type" value="Genomic_DNA"/>
</dbReference>
<dbReference type="Gene3D" id="2.40.50.100">
    <property type="match status" value="1"/>
</dbReference>
<accession>A2C5X6</accession>
<dbReference type="InterPro" id="IPR058982">
    <property type="entry name" value="Beta-barrel_AprE"/>
</dbReference>